<feature type="compositionally biased region" description="Low complexity" evidence="1">
    <location>
        <begin position="200"/>
        <end position="232"/>
    </location>
</feature>
<keyword evidence="2" id="KW-1133">Transmembrane helix</keyword>
<evidence type="ECO:0000256" key="1">
    <source>
        <dbReference type="SAM" id="MobiDB-lite"/>
    </source>
</evidence>
<feature type="compositionally biased region" description="Low complexity" evidence="1">
    <location>
        <begin position="42"/>
        <end position="52"/>
    </location>
</feature>
<feature type="region of interest" description="Disordered" evidence="1">
    <location>
        <begin position="187"/>
        <end position="295"/>
    </location>
</feature>
<proteinExistence type="predicted"/>
<gene>
    <name evidence="4" type="primary">LOC113213196</name>
</gene>
<feature type="compositionally biased region" description="Polar residues" evidence="1">
    <location>
        <begin position="249"/>
        <end position="267"/>
    </location>
</feature>
<evidence type="ECO:0000313" key="3">
    <source>
        <dbReference type="Proteomes" id="UP000504606"/>
    </source>
</evidence>
<feature type="transmembrane region" description="Helical" evidence="2">
    <location>
        <begin position="159"/>
        <end position="180"/>
    </location>
</feature>
<accession>A0A6J1T4U8</accession>
<sequence>MTPRPPSAAAAGGLAVVTIPEQPVVGVLVRRQDGDDSADTWSRSSASNSEWSVGGGGEVSETVAPHAAVLQSSPGSFGDIAVENSSEVYIGSTHFHGAVTLVVSPSTLPAVLPAADQRLHLPVEVQPVVVGRGETVTAAAPGQPSAVAKFRLRRLFSALSARIAAVAVVLAVLTCIALVIKMPQLSRGEGEDVPSTATLTSSGQPPRTTSPTSRTPHTTTAAAASSGNASANNEHPSPSRRPGSYSPGNSYGNNWGSGTSQVTNVTFNGKPVSPDVWGHYYPPRPWNSSLSGRGH</sequence>
<evidence type="ECO:0000256" key="2">
    <source>
        <dbReference type="SAM" id="Phobius"/>
    </source>
</evidence>
<dbReference type="KEGG" id="foc:113213196"/>
<dbReference type="RefSeq" id="XP_026287967.1">
    <property type="nucleotide sequence ID" value="XM_026432182.2"/>
</dbReference>
<keyword evidence="2" id="KW-0472">Membrane</keyword>
<dbReference type="GeneID" id="113213196"/>
<feature type="compositionally biased region" description="Polar residues" evidence="1">
    <location>
        <begin position="286"/>
        <end position="295"/>
    </location>
</feature>
<evidence type="ECO:0000313" key="4">
    <source>
        <dbReference type="RefSeq" id="XP_026287967.1"/>
    </source>
</evidence>
<organism evidence="3 4">
    <name type="scientific">Frankliniella occidentalis</name>
    <name type="common">Western flower thrips</name>
    <name type="synonym">Euthrips occidentalis</name>
    <dbReference type="NCBI Taxonomy" id="133901"/>
    <lineage>
        <taxon>Eukaryota</taxon>
        <taxon>Metazoa</taxon>
        <taxon>Ecdysozoa</taxon>
        <taxon>Arthropoda</taxon>
        <taxon>Hexapoda</taxon>
        <taxon>Insecta</taxon>
        <taxon>Pterygota</taxon>
        <taxon>Neoptera</taxon>
        <taxon>Paraneoptera</taxon>
        <taxon>Thysanoptera</taxon>
        <taxon>Terebrantia</taxon>
        <taxon>Thripoidea</taxon>
        <taxon>Thripidae</taxon>
        <taxon>Frankliniella</taxon>
    </lineage>
</organism>
<dbReference type="AlphaFoldDB" id="A0A6J1T4U8"/>
<keyword evidence="3" id="KW-1185">Reference proteome</keyword>
<feature type="region of interest" description="Disordered" evidence="1">
    <location>
        <begin position="31"/>
        <end position="58"/>
    </location>
</feature>
<reference evidence="4" key="1">
    <citation type="submission" date="2025-08" db="UniProtKB">
        <authorList>
            <consortium name="RefSeq"/>
        </authorList>
    </citation>
    <scope>IDENTIFICATION</scope>
    <source>
        <tissue evidence="4">Whole organism</tissue>
    </source>
</reference>
<keyword evidence="2" id="KW-0812">Transmembrane</keyword>
<name>A0A6J1T4U8_FRAOC</name>
<protein>
    <submittedName>
        <fullName evidence="4">Uncharacterized protein LOC113213196</fullName>
    </submittedName>
</protein>
<dbReference type="Proteomes" id="UP000504606">
    <property type="component" value="Unplaced"/>
</dbReference>